<comment type="subcellular location">
    <subcellularLocation>
        <location evidence="1 12">Cell outer membrane</location>
        <topology evidence="1 12">Multi-pass membrane protein</topology>
    </subcellularLocation>
</comment>
<keyword evidence="3 12" id="KW-0813">Transport</keyword>
<sequence length="612" mass="67068">MNIRLSAAAVAVAAAFPFANTAFAADEVTGETVIVTATRQPTRSDELLADTTVVTRNEIERAGHSTLSQILSATPGVFVTDGGLPGKDAAVFVRGTNRGHVLLFIDGMPVTSATLGQAPFELIPASDIERIEILRGPASALYGSEAIGGVVQVFTRRGQGPVRPQVALRYGSHNTRDAQANISGGGEQLSFALSASKFKTDGINSTRGPLSNFDDDGYERESMSGSLQWRLAPGHELGVTLLKSDDENHTDGDLNFDNRTKNDILSWSVYSRNRLSDFWTSTLRVGESANLSDSHRVGAIDTFDTRTRLIAWQNDLRTTWGDWIVGLEEQRQNVDTSGELVVDSRTFRSGFAGWTGSFGANRLQANIRRDDVEHIGAENTWSLGYGYQFSDSIRGFASMGTAFKAPSFNDLYFPTTCFPIFGCFGGNPDLKPESSRNREIGLAWEEAGQEAKIVYFLNRIKDLIVFENTPENVGKAKIAGVTASYAGRLDRWHWNLAVDVLDPRDEDTDNILRRRARERLVAGLDYTAGQWTVGGQWSAVGARYEDSANTQRMGGYGLVDLFAQYRIDRDWTLDAQIKNAGDKDYALALGFQNTVFATAGRTAFIGVRYAPR</sequence>
<feature type="short sequence motif" description="TonB box" evidence="13">
    <location>
        <begin position="32"/>
        <end position="38"/>
    </location>
</feature>
<name>A0ABX1PYM2_9RHOO</name>
<evidence type="ECO:0000256" key="2">
    <source>
        <dbReference type="ARBA" id="ARBA00009810"/>
    </source>
</evidence>
<keyword evidence="19" id="KW-1185">Reference proteome</keyword>
<feature type="domain" description="TonB-dependent receptor-like beta-barrel" evidence="16">
    <location>
        <begin position="174"/>
        <end position="579"/>
    </location>
</feature>
<dbReference type="PROSITE" id="PS00430">
    <property type="entry name" value="TONB_DEPENDENT_REC_1"/>
    <property type="match status" value="1"/>
</dbReference>
<dbReference type="InterPro" id="IPR039426">
    <property type="entry name" value="TonB-dep_rcpt-like"/>
</dbReference>
<comment type="similarity">
    <text evidence="2 12 14">Belongs to the TonB-dependent receptor family.</text>
</comment>
<evidence type="ECO:0000256" key="14">
    <source>
        <dbReference type="RuleBase" id="RU003357"/>
    </source>
</evidence>
<feature type="signal peptide" evidence="15">
    <location>
        <begin position="1"/>
        <end position="24"/>
    </location>
</feature>
<comment type="caution">
    <text evidence="18">The sequence shown here is derived from an EMBL/GenBank/DDBJ whole genome shotgun (WGS) entry which is preliminary data.</text>
</comment>
<accession>A0ABX1PYM2</accession>
<evidence type="ECO:0000256" key="11">
    <source>
        <dbReference type="ARBA" id="ARBA00023237"/>
    </source>
</evidence>
<evidence type="ECO:0000259" key="16">
    <source>
        <dbReference type="Pfam" id="PF00593"/>
    </source>
</evidence>
<proteinExistence type="inferred from homology"/>
<evidence type="ECO:0000256" key="4">
    <source>
        <dbReference type="ARBA" id="ARBA00022452"/>
    </source>
</evidence>
<dbReference type="Pfam" id="PF00593">
    <property type="entry name" value="TonB_dep_Rec_b-barrel"/>
    <property type="match status" value="1"/>
</dbReference>
<dbReference type="InterPro" id="IPR012910">
    <property type="entry name" value="Plug_dom"/>
</dbReference>
<evidence type="ECO:0000256" key="5">
    <source>
        <dbReference type="ARBA" id="ARBA00022692"/>
    </source>
</evidence>
<protein>
    <submittedName>
        <fullName evidence="18">TonB-dependent receptor</fullName>
    </submittedName>
</protein>
<dbReference type="PANTHER" id="PTHR30069">
    <property type="entry name" value="TONB-DEPENDENT OUTER MEMBRANE RECEPTOR"/>
    <property type="match status" value="1"/>
</dbReference>
<evidence type="ECO:0000256" key="10">
    <source>
        <dbReference type="ARBA" id="ARBA00023170"/>
    </source>
</evidence>
<evidence type="ECO:0000256" key="13">
    <source>
        <dbReference type="PROSITE-ProRule" id="PRU10143"/>
    </source>
</evidence>
<evidence type="ECO:0000256" key="3">
    <source>
        <dbReference type="ARBA" id="ARBA00022448"/>
    </source>
</evidence>
<keyword evidence="9 12" id="KW-0472">Membrane</keyword>
<evidence type="ECO:0000256" key="6">
    <source>
        <dbReference type="ARBA" id="ARBA00022729"/>
    </source>
</evidence>
<feature type="chain" id="PRO_5046836237" evidence="15">
    <location>
        <begin position="25"/>
        <end position="612"/>
    </location>
</feature>
<dbReference type="Gene3D" id="2.170.130.10">
    <property type="entry name" value="TonB-dependent receptor, plug domain"/>
    <property type="match status" value="1"/>
</dbReference>
<dbReference type="PROSITE" id="PS52016">
    <property type="entry name" value="TONB_DEPENDENT_REC_3"/>
    <property type="match status" value="1"/>
</dbReference>
<gene>
    <name evidence="18" type="ORF">GPA22_06285</name>
</gene>
<evidence type="ECO:0000259" key="17">
    <source>
        <dbReference type="Pfam" id="PF07715"/>
    </source>
</evidence>
<dbReference type="InterPro" id="IPR036942">
    <property type="entry name" value="Beta-barrel_TonB_sf"/>
</dbReference>
<reference evidence="18 19" key="1">
    <citation type="submission" date="2019-12" db="EMBL/GenBank/DDBJ databases">
        <title>Comparative genomics gives insights into the taxonomy of the Azoarcus-Aromatoleum group and reveals separate origins of nif in the plant-associated Azoarcus and non-plant-associated Aromatoleum sub-groups.</title>
        <authorList>
            <person name="Lafos M."/>
            <person name="Maluk M."/>
            <person name="Batista M."/>
            <person name="Junghare M."/>
            <person name="Carmona M."/>
            <person name="Faoro H."/>
            <person name="Cruz L.M."/>
            <person name="Battistoni F."/>
            <person name="De Souza E."/>
            <person name="Pedrosa F."/>
            <person name="Chen W.-M."/>
            <person name="Poole P.S."/>
            <person name="Dixon R.A."/>
            <person name="James E.K."/>
        </authorList>
    </citation>
    <scope>NUCLEOTIDE SEQUENCE [LARGE SCALE GENOMIC DNA]</scope>
    <source>
        <strain evidence="18 19">Td21</strain>
    </source>
</reference>
<dbReference type="Pfam" id="PF07715">
    <property type="entry name" value="Plug"/>
    <property type="match status" value="1"/>
</dbReference>
<evidence type="ECO:0000256" key="1">
    <source>
        <dbReference type="ARBA" id="ARBA00004571"/>
    </source>
</evidence>
<evidence type="ECO:0000313" key="19">
    <source>
        <dbReference type="Proteomes" id="UP000623795"/>
    </source>
</evidence>
<dbReference type="InterPro" id="IPR037066">
    <property type="entry name" value="Plug_dom_sf"/>
</dbReference>
<keyword evidence="4 12" id="KW-1134">Transmembrane beta strand</keyword>
<keyword evidence="5 12" id="KW-0812">Transmembrane</keyword>
<dbReference type="InterPro" id="IPR000531">
    <property type="entry name" value="Beta-barrel_TonB"/>
</dbReference>
<dbReference type="PANTHER" id="PTHR30069:SF53">
    <property type="entry name" value="COLICIN I RECEPTOR-RELATED"/>
    <property type="match status" value="1"/>
</dbReference>
<feature type="domain" description="TonB-dependent receptor plug" evidence="17">
    <location>
        <begin position="47"/>
        <end position="150"/>
    </location>
</feature>
<evidence type="ECO:0000256" key="7">
    <source>
        <dbReference type="ARBA" id="ARBA00023065"/>
    </source>
</evidence>
<dbReference type="SUPFAM" id="SSF56935">
    <property type="entry name" value="Porins"/>
    <property type="match status" value="1"/>
</dbReference>
<dbReference type="CDD" id="cd01347">
    <property type="entry name" value="ligand_gated_channel"/>
    <property type="match status" value="1"/>
</dbReference>
<dbReference type="InterPro" id="IPR010916">
    <property type="entry name" value="TonB_box_CS"/>
</dbReference>
<dbReference type="EMBL" id="WTVN01000006">
    <property type="protein sequence ID" value="NMG43340.1"/>
    <property type="molecule type" value="Genomic_DNA"/>
</dbReference>
<evidence type="ECO:0000256" key="9">
    <source>
        <dbReference type="ARBA" id="ARBA00023136"/>
    </source>
</evidence>
<keyword evidence="6 15" id="KW-0732">Signal</keyword>
<dbReference type="Proteomes" id="UP000623795">
    <property type="component" value="Unassembled WGS sequence"/>
</dbReference>
<keyword evidence="8 13" id="KW-0798">TonB box</keyword>
<keyword evidence="11 12" id="KW-0998">Cell outer membrane</keyword>
<dbReference type="Gene3D" id="2.40.170.20">
    <property type="entry name" value="TonB-dependent receptor, beta-barrel domain"/>
    <property type="match status" value="1"/>
</dbReference>
<keyword evidence="10 18" id="KW-0675">Receptor</keyword>
<evidence type="ECO:0000256" key="8">
    <source>
        <dbReference type="ARBA" id="ARBA00023077"/>
    </source>
</evidence>
<keyword evidence="7" id="KW-0406">Ion transport</keyword>
<organism evidence="18 19">
    <name type="scientific">Aromatoleum toluvorans</name>
    <dbReference type="NCBI Taxonomy" id="92002"/>
    <lineage>
        <taxon>Bacteria</taxon>
        <taxon>Pseudomonadati</taxon>
        <taxon>Pseudomonadota</taxon>
        <taxon>Betaproteobacteria</taxon>
        <taxon>Rhodocyclales</taxon>
        <taxon>Rhodocyclaceae</taxon>
        <taxon>Aromatoleum</taxon>
    </lineage>
</organism>
<dbReference type="RefSeq" id="WP_169255239.1">
    <property type="nucleotide sequence ID" value="NZ_WTVN01000006.1"/>
</dbReference>
<evidence type="ECO:0000256" key="12">
    <source>
        <dbReference type="PROSITE-ProRule" id="PRU01360"/>
    </source>
</evidence>
<evidence type="ECO:0000256" key="15">
    <source>
        <dbReference type="SAM" id="SignalP"/>
    </source>
</evidence>
<evidence type="ECO:0000313" key="18">
    <source>
        <dbReference type="EMBL" id="NMG43340.1"/>
    </source>
</evidence>